<dbReference type="Proteomes" id="UP000177913">
    <property type="component" value="Unassembled WGS sequence"/>
</dbReference>
<sequence length="112" mass="12000">MTAARMRRIIGLALIGFSVLTGKAMGEDGRYRALSAQETLGYVGTLQNAAEDLKTTPLGSEALDSIRDNALKQEQAGRNEWGLAIGVFGLGIASGSVLFFWPEGKKGKAERR</sequence>
<gene>
    <name evidence="2" type="ORF">A3C25_01420</name>
</gene>
<evidence type="ECO:0000313" key="2">
    <source>
        <dbReference type="EMBL" id="OGK25202.1"/>
    </source>
</evidence>
<accession>A0A1F7H3D7</accession>
<keyword evidence="1" id="KW-0472">Membrane</keyword>
<keyword evidence="1" id="KW-1133">Transmembrane helix</keyword>
<proteinExistence type="predicted"/>
<dbReference type="AlphaFoldDB" id="A0A1F7H3D7"/>
<keyword evidence="1" id="KW-0812">Transmembrane</keyword>
<evidence type="ECO:0000256" key="1">
    <source>
        <dbReference type="SAM" id="Phobius"/>
    </source>
</evidence>
<organism evidence="2 3">
    <name type="scientific">Candidatus Roizmanbacteria bacterium RIFCSPHIGHO2_02_FULL_38_11</name>
    <dbReference type="NCBI Taxonomy" id="1802039"/>
    <lineage>
        <taxon>Bacteria</taxon>
        <taxon>Candidatus Roizmaniibacteriota</taxon>
    </lineage>
</organism>
<protein>
    <submittedName>
        <fullName evidence="2">Uncharacterized protein</fullName>
    </submittedName>
</protein>
<comment type="caution">
    <text evidence="2">The sequence shown here is derived from an EMBL/GenBank/DDBJ whole genome shotgun (WGS) entry which is preliminary data.</text>
</comment>
<dbReference type="EMBL" id="MFZO01000016">
    <property type="protein sequence ID" value="OGK25202.1"/>
    <property type="molecule type" value="Genomic_DNA"/>
</dbReference>
<reference evidence="2 3" key="1">
    <citation type="journal article" date="2016" name="Nat. Commun.">
        <title>Thousands of microbial genomes shed light on interconnected biogeochemical processes in an aquifer system.</title>
        <authorList>
            <person name="Anantharaman K."/>
            <person name="Brown C.T."/>
            <person name="Hug L.A."/>
            <person name="Sharon I."/>
            <person name="Castelle C.J."/>
            <person name="Probst A.J."/>
            <person name="Thomas B.C."/>
            <person name="Singh A."/>
            <person name="Wilkins M.J."/>
            <person name="Karaoz U."/>
            <person name="Brodie E.L."/>
            <person name="Williams K.H."/>
            <person name="Hubbard S.S."/>
            <person name="Banfield J.F."/>
        </authorList>
    </citation>
    <scope>NUCLEOTIDE SEQUENCE [LARGE SCALE GENOMIC DNA]</scope>
</reference>
<feature type="transmembrane region" description="Helical" evidence="1">
    <location>
        <begin position="81"/>
        <end position="102"/>
    </location>
</feature>
<evidence type="ECO:0000313" key="3">
    <source>
        <dbReference type="Proteomes" id="UP000177913"/>
    </source>
</evidence>
<name>A0A1F7H3D7_9BACT</name>